<feature type="transmembrane region" description="Helical" evidence="7">
    <location>
        <begin position="254"/>
        <end position="277"/>
    </location>
</feature>
<keyword evidence="6 7" id="KW-0472">Membrane</keyword>
<keyword evidence="3" id="KW-1003">Cell membrane</keyword>
<evidence type="ECO:0000256" key="1">
    <source>
        <dbReference type="ARBA" id="ARBA00004651"/>
    </source>
</evidence>
<organism evidence="9 10">
    <name type="scientific">Actinophytocola xinjiangensis</name>
    <dbReference type="NCBI Taxonomy" id="485602"/>
    <lineage>
        <taxon>Bacteria</taxon>
        <taxon>Bacillati</taxon>
        <taxon>Actinomycetota</taxon>
        <taxon>Actinomycetes</taxon>
        <taxon>Pseudonocardiales</taxon>
        <taxon>Pseudonocardiaceae</taxon>
    </lineage>
</organism>
<dbReference type="InterPro" id="IPR036259">
    <property type="entry name" value="MFS_trans_sf"/>
</dbReference>
<dbReference type="Pfam" id="PF05977">
    <property type="entry name" value="MFS_3"/>
    <property type="match status" value="1"/>
</dbReference>
<dbReference type="InterPro" id="IPR020846">
    <property type="entry name" value="MFS_dom"/>
</dbReference>
<dbReference type="PANTHER" id="PTHR23513:SF6">
    <property type="entry name" value="MAJOR FACILITATOR SUPERFAMILY ASSOCIATED DOMAIN-CONTAINING PROTEIN"/>
    <property type="match status" value="1"/>
</dbReference>
<dbReference type="RefSeq" id="WP_075133203.1">
    <property type="nucleotide sequence ID" value="NZ_MSIF01000005.1"/>
</dbReference>
<dbReference type="CDD" id="cd06173">
    <property type="entry name" value="MFS_MefA_like"/>
    <property type="match status" value="1"/>
</dbReference>
<feature type="transmembrane region" description="Helical" evidence="7">
    <location>
        <begin position="163"/>
        <end position="189"/>
    </location>
</feature>
<dbReference type="SUPFAM" id="SSF103473">
    <property type="entry name" value="MFS general substrate transporter"/>
    <property type="match status" value="1"/>
</dbReference>
<keyword evidence="4 7" id="KW-0812">Transmembrane</keyword>
<proteinExistence type="predicted"/>
<dbReference type="InterPro" id="IPR010290">
    <property type="entry name" value="TM_effector"/>
</dbReference>
<dbReference type="EMBL" id="MSIF01000005">
    <property type="protein sequence ID" value="OLF11041.1"/>
    <property type="molecule type" value="Genomic_DNA"/>
</dbReference>
<dbReference type="AlphaFoldDB" id="A0A7Z0WPG6"/>
<evidence type="ECO:0000256" key="2">
    <source>
        <dbReference type="ARBA" id="ARBA00022448"/>
    </source>
</evidence>
<evidence type="ECO:0000256" key="3">
    <source>
        <dbReference type="ARBA" id="ARBA00022475"/>
    </source>
</evidence>
<dbReference type="GO" id="GO:0022857">
    <property type="term" value="F:transmembrane transporter activity"/>
    <property type="evidence" value="ECO:0007669"/>
    <property type="project" value="InterPro"/>
</dbReference>
<feature type="transmembrane region" description="Helical" evidence="7">
    <location>
        <begin position="377"/>
        <end position="397"/>
    </location>
</feature>
<evidence type="ECO:0000313" key="9">
    <source>
        <dbReference type="EMBL" id="OLF11041.1"/>
    </source>
</evidence>
<feature type="transmembrane region" description="Helical" evidence="7">
    <location>
        <begin position="16"/>
        <end position="38"/>
    </location>
</feature>
<sequence length="409" mass="41783">MSVPIPVLAANADFRYLFAATAVSRLGTAISYVAVPLVAITSLDATPGQVGLLGALATVAFLLVGLPAGAWTDRLRRRRVLIVADLVRAVLFGSVPVAWAAGVLTITQLYAVVLLTGVGTVFFDVASQAYLPHLVGRENLVAANASLVSLDGVNTIAGRGVAGYLVAALAAPAAVAVDAASYLVSAVLITRMRHREDVPAVARAGLWREVGEGVRFVAGHPVLRALALAGALTNLALALVVTMMPVLVVTELGLGASVLGLWLAGGGVGALVGSLVARRLAARFGGGRVLLVAGITVAPLGFCVPLVTAATVWWVAACWLAVVTKVGVDNVLTTSFRQRVTPDRLLGRMNATFRFLLTGALALGAGGAGLLGEVAGVRAALWAGAVGLALVWVPIACSPLRGLRELPTA</sequence>
<feature type="transmembrane region" description="Helical" evidence="7">
    <location>
        <begin position="80"/>
        <end position="101"/>
    </location>
</feature>
<name>A0A7Z0WPG6_9PSEU</name>
<feature type="transmembrane region" description="Helical" evidence="7">
    <location>
        <begin position="353"/>
        <end position="371"/>
    </location>
</feature>
<gene>
    <name evidence="9" type="ORF">BLA60_13610</name>
</gene>
<feature type="transmembrane region" description="Helical" evidence="7">
    <location>
        <begin position="225"/>
        <end position="248"/>
    </location>
</feature>
<keyword evidence="2" id="KW-0813">Transport</keyword>
<keyword evidence="10" id="KW-1185">Reference proteome</keyword>
<reference evidence="9 10" key="1">
    <citation type="submission" date="2016-12" db="EMBL/GenBank/DDBJ databases">
        <title>The draft genome sequence of Actinophytocola xinjiangensis.</title>
        <authorList>
            <person name="Wang W."/>
            <person name="Yuan L."/>
        </authorList>
    </citation>
    <scope>NUCLEOTIDE SEQUENCE [LARGE SCALE GENOMIC DNA]</scope>
    <source>
        <strain evidence="9 10">CGMCC 4.4663</strain>
    </source>
</reference>
<dbReference type="Proteomes" id="UP000185696">
    <property type="component" value="Unassembled WGS sequence"/>
</dbReference>
<evidence type="ECO:0000259" key="8">
    <source>
        <dbReference type="PROSITE" id="PS50850"/>
    </source>
</evidence>
<comment type="subcellular location">
    <subcellularLocation>
        <location evidence="1">Cell membrane</location>
        <topology evidence="1">Multi-pass membrane protein</topology>
    </subcellularLocation>
</comment>
<evidence type="ECO:0000256" key="4">
    <source>
        <dbReference type="ARBA" id="ARBA00022692"/>
    </source>
</evidence>
<feature type="transmembrane region" description="Helical" evidence="7">
    <location>
        <begin position="289"/>
        <end position="307"/>
    </location>
</feature>
<dbReference type="GO" id="GO:0005886">
    <property type="term" value="C:plasma membrane"/>
    <property type="evidence" value="ECO:0007669"/>
    <property type="project" value="UniProtKB-SubCell"/>
</dbReference>
<dbReference type="Gene3D" id="1.20.1250.20">
    <property type="entry name" value="MFS general substrate transporter like domains"/>
    <property type="match status" value="1"/>
</dbReference>
<dbReference type="OrthoDB" id="9815525at2"/>
<protein>
    <submittedName>
        <fullName evidence="9">MFS transporter</fullName>
    </submittedName>
</protein>
<evidence type="ECO:0000256" key="7">
    <source>
        <dbReference type="SAM" id="Phobius"/>
    </source>
</evidence>
<comment type="caution">
    <text evidence="9">The sequence shown here is derived from an EMBL/GenBank/DDBJ whole genome shotgun (WGS) entry which is preliminary data.</text>
</comment>
<accession>A0A7Z0WPG6</accession>
<dbReference type="PANTHER" id="PTHR23513">
    <property type="entry name" value="INTEGRAL MEMBRANE EFFLUX PROTEIN-RELATED"/>
    <property type="match status" value="1"/>
</dbReference>
<feature type="transmembrane region" description="Helical" evidence="7">
    <location>
        <begin position="50"/>
        <end position="68"/>
    </location>
</feature>
<evidence type="ECO:0000256" key="6">
    <source>
        <dbReference type="ARBA" id="ARBA00023136"/>
    </source>
</evidence>
<dbReference type="PROSITE" id="PS50850">
    <property type="entry name" value="MFS"/>
    <property type="match status" value="1"/>
</dbReference>
<feature type="domain" description="Major facilitator superfamily (MFS) profile" evidence="8">
    <location>
        <begin position="222"/>
        <end position="409"/>
    </location>
</feature>
<evidence type="ECO:0000256" key="5">
    <source>
        <dbReference type="ARBA" id="ARBA00022989"/>
    </source>
</evidence>
<keyword evidence="5 7" id="KW-1133">Transmembrane helix</keyword>
<feature type="transmembrane region" description="Helical" evidence="7">
    <location>
        <begin position="313"/>
        <end position="332"/>
    </location>
</feature>
<evidence type="ECO:0000313" key="10">
    <source>
        <dbReference type="Proteomes" id="UP000185696"/>
    </source>
</evidence>